<dbReference type="InterPro" id="IPR006680">
    <property type="entry name" value="Amidohydro-rel"/>
</dbReference>
<evidence type="ECO:0000256" key="4">
    <source>
        <dbReference type="ARBA" id="ARBA00022723"/>
    </source>
</evidence>
<reference evidence="7 8" key="2">
    <citation type="submission" date="2018-03" db="EMBL/GenBank/DDBJ databases">
        <title>The ancient ancestry and fast evolution of plastids.</title>
        <authorList>
            <person name="Moore K.R."/>
            <person name="Magnabosco C."/>
            <person name="Momper L."/>
            <person name="Gold D.A."/>
            <person name="Bosak T."/>
            <person name="Fournier G.P."/>
        </authorList>
    </citation>
    <scope>NUCLEOTIDE SEQUENCE [LARGE SCALE GENOMIC DNA]</scope>
    <source>
        <strain evidence="7 8">CCAP 1448/3</strain>
    </source>
</reference>
<reference evidence="7 8" key="1">
    <citation type="submission" date="2018-02" db="EMBL/GenBank/DDBJ databases">
        <authorList>
            <person name="Cohen D.B."/>
            <person name="Kent A.D."/>
        </authorList>
    </citation>
    <scope>NUCLEOTIDE SEQUENCE [LARGE SCALE GENOMIC DNA]</scope>
    <source>
        <strain evidence="7 8">CCAP 1448/3</strain>
    </source>
</reference>
<dbReference type="AlphaFoldDB" id="A0A2T1C8U0"/>
<evidence type="ECO:0000313" key="8">
    <source>
        <dbReference type="Proteomes" id="UP000238762"/>
    </source>
</evidence>
<dbReference type="GO" id="GO:0005737">
    <property type="term" value="C:cytoplasm"/>
    <property type="evidence" value="ECO:0007669"/>
    <property type="project" value="TreeGrafter"/>
</dbReference>
<dbReference type="EMBL" id="PVWJ01000009">
    <property type="protein sequence ID" value="PSB04654.1"/>
    <property type="molecule type" value="Genomic_DNA"/>
</dbReference>
<evidence type="ECO:0000313" key="7">
    <source>
        <dbReference type="EMBL" id="PSB04654.1"/>
    </source>
</evidence>
<dbReference type="InterPro" id="IPR032466">
    <property type="entry name" value="Metal_Hydrolase"/>
</dbReference>
<dbReference type="PANTHER" id="PTHR43668:SF4">
    <property type="entry name" value="ALLANTOINASE"/>
    <property type="match status" value="1"/>
</dbReference>
<dbReference type="Pfam" id="PF01979">
    <property type="entry name" value="Amidohydro_1"/>
    <property type="match status" value="1"/>
</dbReference>
<dbReference type="InterPro" id="IPR011059">
    <property type="entry name" value="Metal-dep_hydrolase_composite"/>
</dbReference>
<dbReference type="NCBIfam" id="NF005751">
    <property type="entry name" value="PRK07575.1"/>
    <property type="match status" value="1"/>
</dbReference>
<dbReference type="GO" id="GO:0004151">
    <property type="term" value="F:dihydroorotase activity"/>
    <property type="evidence" value="ECO:0007669"/>
    <property type="project" value="UniProtKB-EC"/>
</dbReference>
<keyword evidence="4" id="KW-0479">Metal-binding</keyword>
<evidence type="ECO:0000256" key="3">
    <source>
        <dbReference type="ARBA" id="ARBA00010286"/>
    </source>
</evidence>
<dbReference type="GO" id="GO:0004038">
    <property type="term" value="F:allantoinase activity"/>
    <property type="evidence" value="ECO:0007669"/>
    <property type="project" value="TreeGrafter"/>
</dbReference>
<protein>
    <submittedName>
        <fullName evidence="7">Dihydroorotase</fullName>
        <ecNumber evidence="7">3.5.2.3</ecNumber>
    </submittedName>
</protein>
<name>A0A2T1C8U0_9CYAN</name>
<keyword evidence="8" id="KW-1185">Reference proteome</keyword>
<evidence type="ECO:0000256" key="5">
    <source>
        <dbReference type="ARBA" id="ARBA00022801"/>
    </source>
</evidence>
<dbReference type="InterPro" id="IPR002195">
    <property type="entry name" value="Dihydroorotase_CS"/>
</dbReference>
<dbReference type="CDD" id="cd01318">
    <property type="entry name" value="DHOase_IIb"/>
    <property type="match status" value="1"/>
</dbReference>
<dbReference type="GO" id="GO:0006145">
    <property type="term" value="P:purine nucleobase catabolic process"/>
    <property type="evidence" value="ECO:0007669"/>
    <property type="project" value="TreeGrafter"/>
</dbReference>
<dbReference type="Gene3D" id="3.20.20.140">
    <property type="entry name" value="Metal-dependent hydrolases"/>
    <property type="match status" value="1"/>
</dbReference>
<dbReference type="SUPFAM" id="SSF51556">
    <property type="entry name" value="Metallo-dependent hydrolases"/>
    <property type="match status" value="1"/>
</dbReference>
<comment type="cofactor">
    <cofactor evidence="1">
        <name>Zn(2+)</name>
        <dbReference type="ChEBI" id="CHEBI:29105"/>
    </cofactor>
</comment>
<organism evidence="7 8">
    <name type="scientific">Merismopedia glauca CCAP 1448/3</name>
    <dbReference type="NCBI Taxonomy" id="1296344"/>
    <lineage>
        <taxon>Bacteria</taxon>
        <taxon>Bacillati</taxon>
        <taxon>Cyanobacteriota</taxon>
        <taxon>Cyanophyceae</taxon>
        <taxon>Synechococcales</taxon>
        <taxon>Merismopediaceae</taxon>
        <taxon>Merismopedia</taxon>
    </lineage>
</organism>
<keyword evidence="5 7" id="KW-0378">Hydrolase</keyword>
<dbReference type="Gene3D" id="2.30.40.10">
    <property type="entry name" value="Urease, subunit C, domain 1"/>
    <property type="match status" value="1"/>
</dbReference>
<dbReference type="EC" id="3.5.2.3" evidence="7"/>
<comment type="caution">
    <text evidence="7">The sequence shown here is derived from an EMBL/GenBank/DDBJ whole genome shotgun (WGS) entry which is preliminary data.</text>
</comment>
<accession>A0A2T1C8U0</accession>
<dbReference type="OrthoDB" id="9765462at2"/>
<dbReference type="SUPFAM" id="SSF51338">
    <property type="entry name" value="Composite domain of metallo-dependent hydrolases"/>
    <property type="match status" value="1"/>
</dbReference>
<evidence type="ECO:0000256" key="1">
    <source>
        <dbReference type="ARBA" id="ARBA00001947"/>
    </source>
</evidence>
<dbReference type="NCBIfam" id="TIGR00857">
    <property type="entry name" value="pyrC_multi"/>
    <property type="match status" value="1"/>
</dbReference>
<proteinExistence type="inferred from homology"/>
<dbReference type="PROSITE" id="PS00483">
    <property type="entry name" value="DIHYDROOROTASE_2"/>
    <property type="match status" value="1"/>
</dbReference>
<dbReference type="InterPro" id="IPR050138">
    <property type="entry name" value="DHOase/Allantoinase_Hydrolase"/>
</dbReference>
<sequence>MSVNNTLLIRNACILLPNGNFLTGDVEVRGKIIAQVAPKLLVSQVDREIDATGLTLLPGVIDPQVHFREPGLEHKEDLFTASCACARGGVTSFLEMPNTKPLTTTQAALDDKLQRAASKCLVNYGFFMGATPENLPDLLVANPTCGIKIFMGSAHGDLLVDNKSALEPIFAQGDRLIAVHAEDQARINQRRLEFAGTTDPAVHSQIQDNQAALLATQLALGLSKKYHRRLHILHLSTAEEAELLRQDKPSWVTAEVTPQHLLLNTSAYAKIGTLAQMNPPLRSPHDNEVLWQALLDGVIDFIATDHAPHTLEEKAKGYPNTPSGMPGVETSLPLMLTQAMQGKCSVPQVSNWMSSAVAKAYQIPNKGIIAPGFDADLVLVDLETYHPVLREELQTKCGWSPFEGWNLTGWPIVTIVGGQVVYERGQLHTEVRGEALSFG</sequence>
<dbReference type="PANTHER" id="PTHR43668">
    <property type="entry name" value="ALLANTOINASE"/>
    <property type="match status" value="1"/>
</dbReference>
<dbReference type="Proteomes" id="UP000238762">
    <property type="component" value="Unassembled WGS sequence"/>
</dbReference>
<gene>
    <name evidence="7" type="ORF">C7B64_02940</name>
</gene>
<comment type="similarity">
    <text evidence="3">Belongs to the metallo-dependent hydrolases superfamily. DHOase family. Class I DHOase subfamily.</text>
</comment>
<evidence type="ECO:0000256" key="2">
    <source>
        <dbReference type="ARBA" id="ARBA00002368"/>
    </source>
</evidence>
<dbReference type="GO" id="GO:0046872">
    <property type="term" value="F:metal ion binding"/>
    <property type="evidence" value="ECO:0007669"/>
    <property type="project" value="UniProtKB-KW"/>
</dbReference>
<evidence type="ECO:0000259" key="6">
    <source>
        <dbReference type="Pfam" id="PF01979"/>
    </source>
</evidence>
<dbReference type="RefSeq" id="WP_106287163.1">
    <property type="nucleotide sequence ID" value="NZ_CAWNTC010000176.1"/>
</dbReference>
<comment type="function">
    <text evidence="2">Catalyzes the reversible cyclization of carbamoyl aspartate to dihydroorotate.</text>
</comment>
<feature type="domain" description="Amidohydrolase-related" evidence="6">
    <location>
        <begin position="55"/>
        <end position="421"/>
    </location>
</feature>